<sequence>MYQIQNQGLITKDASESMFQKAVIITALGCTLSNFGPIDDWTHFGAAFTGVAYGFFTCPTLQLDDTSSGTGQEEAVRLVRQYGDSCKSLTVFTIFILALISLLFFIEPPLNALASDNMVYM</sequence>
<protein>
    <submittedName>
        <fullName evidence="2">Rhomboid-like protein</fullName>
    </submittedName>
</protein>
<dbReference type="PANTHER" id="PTHR43731:SF30">
    <property type="entry name" value="RHOMBOID-LIKE PROTEIN 9, CHLOROPLASTIC"/>
    <property type="match status" value="1"/>
</dbReference>
<dbReference type="AlphaFoldDB" id="A0AAD7Q6G1"/>
<name>A0AAD7Q6G1_QUISA</name>
<dbReference type="PANTHER" id="PTHR43731">
    <property type="entry name" value="RHOMBOID PROTEASE"/>
    <property type="match status" value="1"/>
</dbReference>
<keyword evidence="1" id="KW-0472">Membrane</keyword>
<reference evidence="2" key="1">
    <citation type="journal article" date="2023" name="Science">
        <title>Elucidation of the pathway for biosynthesis of saponin adjuvants from the soapbark tree.</title>
        <authorList>
            <person name="Reed J."/>
            <person name="Orme A."/>
            <person name="El-Demerdash A."/>
            <person name="Owen C."/>
            <person name="Martin L.B.B."/>
            <person name="Misra R.C."/>
            <person name="Kikuchi S."/>
            <person name="Rejzek M."/>
            <person name="Martin A.C."/>
            <person name="Harkess A."/>
            <person name="Leebens-Mack J."/>
            <person name="Louveau T."/>
            <person name="Stephenson M.J."/>
            <person name="Osbourn A."/>
        </authorList>
    </citation>
    <scope>NUCLEOTIDE SEQUENCE</scope>
    <source>
        <strain evidence="2">S10</strain>
    </source>
</reference>
<dbReference type="EMBL" id="JARAOO010000003">
    <property type="protein sequence ID" value="KAJ7975720.1"/>
    <property type="molecule type" value="Genomic_DNA"/>
</dbReference>
<dbReference type="GO" id="GO:0004252">
    <property type="term" value="F:serine-type endopeptidase activity"/>
    <property type="evidence" value="ECO:0007669"/>
    <property type="project" value="TreeGrafter"/>
</dbReference>
<dbReference type="Proteomes" id="UP001163823">
    <property type="component" value="Chromosome 3"/>
</dbReference>
<evidence type="ECO:0000256" key="1">
    <source>
        <dbReference type="SAM" id="Phobius"/>
    </source>
</evidence>
<evidence type="ECO:0000313" key="2">
    <source>
        <dbReference type="EMBL" id="KAJ7975720.1"/>
    </source>
</evidence>
<proteinExistence type="predicted"/>
<keyword evidence="1" id="KW-1133">Transmembrane helix</keyword>
<organism evidence="2 3">
    <name type="scientific">Quillaja saponaria</name>
    <name type="common">Soap bark tree</name>
    <dbReference type="NCBI Taxonomy" id="32244"/>
    <lineage>
        <taxon>Eukaryota</taxon>
        <taxon>Viridiplantae</taxon>
        <taxon>Streptophyta</taxon>
        <taxon>Embryophyta</taxon>
        <taxon>Tracheophyta</taxon>
        <taxon>Spermatophyta</taxon>
        <taxon>Magnoliopsida</taxon>
        <taxon>eudicotyledons</taxon>
        <taxon>Gunneridae</taxon>
        <taxon>Pentapetalae</taxon>
        <taxon>rosids</taxon>
        <taxon>fabids</taxon>
        <taxon>Fabales</taxon>
        <taxon>Quillajaceae</taxon>
        <taxon>Quillaja</taxon>
    </lineage>
</organism>
<dbReference type="InterPro" id="IPR050925">
    <property type="entry name" value="Rhomboid_protease_S54"/>
</dbReference>
<comment type="caution">
    <text evidence="2">The sequence shown here is derived from an EMBL/GenBank/DDBJ whole genome shotgun (WGS) entry which is preliminary data.</text>
</comment>
<gene>
    <name evidence="2" type="ORF">O6P43_005600</name>
</gene>
<evidence type="ECO:0000313" key="3">
    <source>
        <dbReference type="Proteomes" id="UP001163823"/>
    </source>
</evidence>
<keyword evidence="3" id="KW-1185">Reference proteome</keyword>
<keyword evidence="1" id="KW-0812">Transmembrane</keyword>
<accession>A0AAD7Q6G1</accession>
<feature type="transmembrane region" description="Helical" evidence="1">
    <location>
        <begin position="89"/>
        <end position="106"/>
    </location>
</feature>